<gene>
    <name evidence="2" type="ORF">ACFFK8_06770</name>
</gene>
<reference evidence="2 3" key="1">
    <citation type="submission" date="2024-09" db="EMBL/GenBank/DDBJ databases">
        <authorList>
            <person name="Sun Q."/>
            <person name="Mori K."/>
        </authorList>
    </citation>
    <scope>NUCLEOTIDE SEQUENCE [LARGE SCALE GENOMIC DNA]</scope>
    <source>
        <strain evidence="2 3">ATCC 51272</strain>
    </source>
</reference>
<keyword evidence="3" id="KW-1185">Reference proteome</keyword>
<dbReference type="Pfam" id="PF13579">
    <property type="entry name" value="Glyco_trans_4_4"/>
    <property type="match status" value="1"/>
</dbReference>
<evidence type="ECO:0000313" key="2">
    <source>
        <dbReference type="EMBL" id="MFB9897502.1"/>
    </source>
</evidence>
<comment type="caution">
    <text evidence="2">The sequence shown here is derived from an EMBL/GenBank/DDBJ whole genome shotgun (WGS) entry which is preliminary data.</text>
</comment>
<dbReference type="EMBL" id="JBHLZF010000002">
    <property type="protein sequence ID" value="MFB9897502.1"/>
    <property type="molecule type" value="Genomic_DNA"/>
</dbReference>
<dbReference type="Proteomes" id="UP001589688">
    <property type="component" value="Unassembled WGS sequence"/>
</dbReference>
<dbReference type="RefSeq" id="WP_027952634.1">
    <property type="nucleotide sequence ID" value="NZ_JADU01000026.1"/>
</dbReference>
<evidence type="ECO:0000313" key="3">
    <source>
        <dbReference type="Proteomes" id="UP001589688"/>
    </source>
</evidence>
<dbReference type="SUPFAM" id="SSF53756">
    <property type="entry name" value="UDP-Glycosyltransferase/glycogen phosphorylase"/>
    <property type="match status" value="1"/>
</dbReference>
<dbReference type="InterPro" id="IPR028098">
    <property type="entry name" value="Glyco_trans_4-like_N"/>
</dbReference>
<feature type="domain" description="Glycosyltransferase subfamily 4-like N-terminal" evidence="1">
    <location>
        <begin position="47"/>
        <end position="141"/>
    </location>
</feature>
<accession>A0ABV5ZJE0</accession>
<sequence length="388" mass="44510">MSQLNYLLYIPAEFDEVGIHHELVSQLARALEANAKVTLATPRHRMALPPLAEFHLVHVFGCWNAGAAKLLAKAYKLHIPTVYTPLGGLQPWMMRQHRTVRLMTLQRRMVRLASVVHVCGKLEYETFVRLGWNPRVALIKNPVLTSLFQFDDFCLAIQRLYRKVMDTNARLLLTDRSKQAVAHLLQLGVDDDALRDSSLCAAVRQELAELAGEDWRIIWLYAADEHVDETLKKGLERIQFAAPTLVIEDVERFASNTIYASGSLPDGKILSRNILLRNKFNENIKEGETEERRLCIGMLNLKYELEHRRAPLQHLVDAYVLTRYHDVDEDRLKELFQLVGIEDFCARTMAVMGRMLGLTEGFMPLPPRDDTEARRLEAAMTKTELWPE</sequence>
<organism evidence="2 3">
    <name type="scientific">Hallella seregens ATCC 51272</name>
    <dbReference type="NCBI Taxonomy" id="1336250"/>
    <lineage>
        <taxon>Bacteria</taxon>
        <taxon>Pseudomonadati</taxon>
        <taxon>Bacteroidota</taxon>
        <taxon>Bacteroidia</taxon>
        <taxon>Bacteroidales</taxon>
        <taxon>Prevotellaceae</taxon>
        <taxon>Hallella</taxon>
    </lineage>
</organism>
<proteinExistence type="predicted"/>
<evidence type="ECO:0000259" key="1">
    <source>
        <dbReference type="Pfam" id="PF13579"/>
    </source>
</evidence>
<name>A0ABV5ZJE0_9BACT</name>
<protein>
    <submittedName>
        <fullName evidence="2">Glycosyltransferase</fullName>
    </submittedName>
</protein>